<comment type="caution">
    <text evidence="2">The sequence shown here is derived from an EMBL/GenBank/DDBJ whole genome shotgun (WGS) entry which is preliminary data.</text>
</comment>
<dbReference type="RefSeq" id="WP_110047417.1">
    <property type="nucleotide sequence ID" value="NZ_CP054613.1"/>
</dbReference>
<dbReference type="EMBL" id="QGTQ01000043">
    <property type="protein sequence ID" value="PWV90539.1"/>
    <property type="molecule type" value="Genomic_DNA"/>
</dbReference>
<reference evidence="2 3" key="1">
    <citation type="submission" date="2018-05" db="EMBL/GenBank/DDBJ databases">
        <title>Genomic Encyclopedia of Type Strains, Phase III (KMG-III): the genomes of soil and plant-associated and newly described type strains.</title>
        <authorList>
            <person name="Whitman W."/>
        </authorList>
    </citation>
    <scope>NUCLEOTIDE SEQUENCE [LARGE SCALE GENOMIC DNA]</scope>
    <source>
        <strain evidence="2 3">CECT 5696</strain>
    </source>
</reference>
<protein>
    <submittedName>
        <fullName evidence="2">ABC-2 type transport system permease protein</fullName>
    </submittedName>
</protein>
<keyword evidence="3" id="KW-1185">Reference proteome</keyword>
<evidence type="ECO:0000256" key="1">
    <source>
        <dbReference type="SAM" id="Phobius"/>
    </source>
</evidence>
<dbReference type="AlphaFoldDB" id="A0A2V2YEC6"/>
<keyword evidence="1" id="KW-1133">Transmembrane helix</keyword>
<feature type="transmembrane region" description="Helical" evidence="1">
    <location>
        <begin position="124"/>
        <end position="143"/>
    </location>
</feature>
<name>A0A2V2YEC6_9BACL</name>
<dbReference type="InterPro" id="IPR010390">
    <property type="entry name" value="ABC-2_transporter-like"/>
</dbReference>
<keyword evidence="1" id="KW-0812">Transmembrane</keyword>
<feature type="transmembrane region" description="Helical" evidence="1">
    <location>
        <begin position="208"/>
        <end position="228"/>
    </location>
</feature>
<evidence type="ECO:0000313" key="3">
    <source>
        <dbReference type="Proteomes" id="UP000246635"/>
    </source>
</evidence>
<dbReference type="PANTHER" id="PTHR36833:SF1">
    <property type="entry name" value="INTEGRAL MEMBRANE TRANSPORT PROTEIN"/>
    <property type="match status" value="1"/>
</dbReference>
<keyword evidence="1" id="KW-0472">Membrane</keyword>
<feature type="transmembrane region" description="Helical" evidence="1">
    <location>
        <begin position="234"/>
        <end position="252"/>
    </location>
</feature>
<feature type="transmembrane region" description="Helical" evidence="1">
    <location>
        <begin position="30"/>
        <end position="52"/>
    </location>
</feature>
<evidence type="ECO:0000313" key="2">
    <source>
        <dbReference type="EMBL" id="PWV90539.1"/>
    </source>
</evidence>
<dbReference type="Proteomes" id="UP000246635">
    <property type="component" value="Unassembled WGS sequence"/>
</dbReference>
<feature type="transmembrane region" description="Helical" evidence="1">
    <location>
        <begin position="72"/>
        <end position="95"/>
    </location>
</feature>
<gene>
    <name evidence="2" type="ORF">DFQ01_14313</name>
</gene>
<feature type="transmembrane region" description="Helical" evidence="1">
    <location>
        <begin position="149"/>
        <end position="175"/>
    </location>
</feature>
<accession>A0A2V2YEC6</accession>
<proteinExistence type="predicted"/>
<dbReference type="OrthoDB" id="3818833at2"/>
<sequence length="264" mass="28433">MIAVIRSAATCFWAVMRTKMAEQMAYRSHFVLSVILLIAGDLVVPLITLLVYRSGATFAGWTLYEALLVQAIFGLAKGIAFPLFFGMVNTTLGLVREGTFDLLLLKPRSVLWMTMLRGLDLDDFGRLISGGVLFGYALSGVSAPSITGWLQFAVLFAASLAVLCTFALLLSGLLFQWVGSSRVFDIFDSVTSFGMYPGTIYSKAVQQLLTYVIPVGLIANMPAVALLGRGGWETLGAAGASVVFLALGLWFWHAMLGRYTSAGG</sequence>
<organism evidence="2 3">
    <name type="scientific">Paenibacillus cellulosilyticus</name>
    <dbReference type="NCBI Taxonomy" id="375489"/>
    <lineage>
        <taxon>Bacteria</taxon>
        <taxon>Bacillati</taxon>
        <taxon>Bacillota</taxon>
        <taxon>Bacilli</taxon>
        <taxon>Bacillales</taxon>
        <taxon>Paenibacillaceae</taxon>
        <taxon>Paenibacillus</taxon>
    </lineage>
</organism>
<dbReference type="Pfam" id="PF06182">
    <property type="entry name" value="ABC2_membrane_6"/>
    <property type="match status" value="1"/>
</dbReference>
<dbReference type="PANTHER" id="PTHR36833">
    <property type="entry name" value="SLR0610 PROTEIN-RELATED"/>
    <property type="match status" value="1"/>
</dbReference>